<comment type="catalytic activity">
    <reaction evidence="1">
        <text>(S)-3-hydroxybutanoate + 2-oxoglutarate = (R)-2-hydroxyglutarate + acetoacetate</text>
        <dbReference type="Rhea" id="RHEA:23048"/>
        <dbReference type="ChEBI" id="CHEBI:11047"/>
        <dbReference type="ChEBI" id="CHEBI:13705"/>
        <dbReference type="ChEBI" id="CHEBI:15801"/>
        <dbReference type="ChEBI" id="CHEBI:16810"/>
        <dbReference type="EC" id="1.1.99.24"/>
    </reaction>
</comment>
<feature type="compositionally biased region" description="Basic residues" evidence="8">
    <location>
        <begin position="48"/>
        <end position="61"/>
    </location>
</feature>
<evidence type="ECO:0000256" key="7">
    <source>
        <dbReference type="ARBA" id="ARBA00049496"/>
    </source>
</evidence>
<dbReference type="FunFam" id="3.40.50.1970:FF:000003">
    <property type="entry name" value="Alcohol dehydrogenase, iron-containing"/>
    <property type="match status" value="1"/>
</dbReference>
<dbReference type="InterPro" id="IPR042157">
    <property type="entry name" value="HOT"/>
</dbReference>
<keyword evidence="12" id="KW-1185">Reference proteome</keyword>
<dbReference type="CDD" id="cd08190">
    <property type="entry name" value="HOT"/>
    <property type="match status" value="1"/>
</dbReference>
<dbReference type="InterPro" id="IPR056798">
    <property type="entry name" value="ADH_Fe_C"/>
</dbReference>
<comment type="catalytic activity">
    <reaction evidence="7">
        <text>4-hydroxybutanoate + 2-oxoglutarate = (R)-2-hydroxyglutarate + succinate semialdehyde</text>
        <dbReference type="Rhea" id="RHEA:24734"/>
        <dbReference type="ChEBI" id="CHEBI:15801"/>
        <dbReference type="ChEBI" id="CHEBI:16724"/>
        <dbReference type="ChEBI" id="CHEBI:16810"/>
        <dbReference type="ChEBI" id="CHEBI:57706"/>
        <dbReference type="EC" id="1.1.99.24"/>
    </reaction>
</comment>
<evidence type="ECO:0000313" key="12">
    <source>
        <dbReference type="Proteomes" id="UP000696485"/>
    </source>
</evidence>
<evidence type="ECO:0000256" key="5">
    <source>
        <dbReference type="ARBA" id="ARBA00023002"/>
    </source>
</evidence>
<dbReference type="Proteomes" id="UP000696485">
    <property type="component" value="Unassembled WGS sequence"/>
</dbReference>
<dbReference type="PANTHER" id="PTHR11496:SF83">
    <property type="entry name" value="HYDROXYACID-OXOACID TRANSHYDROGENASE, MITOCHONDRIAL"/>
    <property type="match status" value="1"/>
</dbReference>
<dbReference type="Gene3D" id="3.40.50.1970">
    <property type="match status" value="1"/>
</dbReference>
<evidence type="ECO:0000256" key="2">
    <source>
        <dbReference type="ARBA" id="ARBA00004173"/>
    </source>
</evidence>
<dbReference type="GO" id="GO:0047988">
    <property type="term" value="F:hydroxyacid-oxoacid transhydrogenase activity"/>
    <property type="evidence" value="ECO:0007669"/>
    <property type="project" value="UniProtKB-EC"/>
</dbReference>
<dbReference type="InterPro" id="IPR001670">
    <property type="entry name" value="ADH_Fe/GldA"/>
</dbReference>
<dbReference type="Pfam" id="PF25137">
    <property type="entry name" value="ADH_Fe_C"/>
    <property type="match status" value="1"/>
</dbReference>
<dbReference type="InterPro" id="IPR039697">
    <property type="entry name" value="Alcohol_dehydrogenase_Fe"/>
</dbReference>
<dbReference type="AlphaFoldDB" id="A0A9P5VP63"/>
<dbReference type="GO" id="GO:0005739">
    <property type="term" value="C:mitochondrion"/>
    <property type="evidence" value="ECO:0007669"/>
    <property type="project" value="UniProtKB-SubCell"/>
</dbReference>
<dbReference type="Gene3D" id="1.20.1090.10">
    <property type="entry name" value="Dehydroquinate synthase-like - alpha domain"/>
    <property type="match status" value="1"/>
</dbReference>
<keyword evidence="6" id="KW-0496">Mitochondrion</keyword>
<proteinExistence type="inferred from homology"/>
<dbReference type="PANTHER" id="PTHR11496">
    <property type="entry name" value="ALCOHOL DEHYDROGENASE"/>
    <property type="match status" value="1"/>
</dbReference>
<dbReference type="Pfam" id="PF00465">
    <property type="entry name" value="Fe-ADH"/>
    <property type="match status" value="1"/>
</dbReference>
<feature type="domain" description="Alcohol dehydrogenase iron-type/glycerol dehydrogenase GldA" evidence="9">
    <location>
        <begin position="81"/>
        <end position="253"/>
    </location>
</feature>
<evidence type="ECO:0000256" key="3">
    <source>
        <dbReference type="ARBA" id="ARBA00010005"/>
    </source>
</evidence>
<evidence type="ECO:0000259" key="10">
    <source>
        <dbReference type="Pfam" id="PF25137"/>
    </source>
</evidence>
<keyword evidence="4" id="KW-0809">Transit peptide</keyword>
<gene>
    <name evidence="11" type="primary">ADHFE1</name>
    <name evidence="11" type="ORF">BG006_001140</name>
</gene>
<organism evidence="11 12">
    <name type="scientific">Podila minutissima</name>
    <dbReference type="NCBI Taxonomy" id="64525"/>
    <lineage>
        <taxon>Eukaryota</taxon>
        <taxon>Fungi</taxon>
        <taxon>Fungi incertae sedis</taxon>
        <taxon>Mucoromycota</taxon>
        <taxon>Mortierellomycotina</taxon>
        <taxon>Mortierellomycetes</taxon>
        <taxon>Mortierellales</taxon>
        <taxon>Mortierellaceae</taxon>
        <taxon>Podila</taxon>
    </lineage>
</organism>
<feature type="region of interest" description="Disordered" evidence="8">
    <location>
        <begin position="38"/>
        <end position="65"/>
    </location>
</feature>
<evidence type="ECO:0000259" key="9">
    <source>
        <dbReference type="Pfam" id="PF00465"/>
    </source>
</evidence>
<evidence type="ECO:0000256" key="6">
    <source>
        <dbReference type="ARBA" id="ARBA00023128"/>
    </source>
</evidence>
<comment type="caution">
    <text evidence="11">The sequence shown here is derived from an EMBL/GenBank/DDBJ whole genome shotgun (WGS) entry which is preliminary data.</text>
</comment>
<evidence type="ECO:0000256" key="4">
    <source>
        <dbReference type="ARBA" id="ARBA00022946"/>
    </source>
</evidence>
<protein>
    <submittedName>
        <fullName evidence="11">Hydroxyacid-oxoacid transhydrogenase, mitochondrial</fullName>
    </submittedName>
</protein>
<dbReference type="GO" id="GO:0004022">
    <property type="term" value="F:alcohol dehydrogenase (NAD+) activity"/>
    <property type="evidence" value="ECO:0007669"/>
    <property type="project" value="InterPro"/>
</dbReference>
<evidence type="ECO:0000256" key="8">
    <source>
        <dbReference type="SAM" id="MobiDB-lite"/>
    </source>
</evidence>
<dbReference type="EMBL" id="JAAAUY010000121">
    <property type="protein sequence ID" value="KAF9334979.1"/>
    <property type="molecule type" value="Genomic_DNA"/>
</dbReference>
<sequence>MSAIRVAQNSRATITSLISLMNKSCTCPAHSHARTVSKTHRGPCSSHPHAHAHHQHHHHHTKEGAEPDMAHEYAFEMASSTMRFGEGVTREVGMDLANMKAKKVLVMTDSNIAKLPVMQTVVESLKRSNVPFVVYDRTRAEPTDKSFQEAIEFTKLHKPDVFVAVGGGSVMDTCKAANLYFNYPDADLLEFVNAPIGKGSVIDKDLSPLIAIPTTAGTGSETTGTAIFDYEPLHVKTGIASRKMRPTLGIVDPLNTRTMPRQVKIASGLDVLCHALESYTALPYQERTPRPANPAERPAYQGSNPISDIWSLEALRLTVKYLARSANDPLDAEANEQMCLAAAAAGTGFGSAGVHLCHGMSYPISGLNKSYKHPEYNVGHKIVPHGISVAVTAPAVFKYTGEACPDRHFKAAEIFGADLSKVRKGESAGPLLADQLRKFLSGLGVPDGISALGYTKADIPALVKGTLPQHRVTKLAPLQTGAEALEKIFEDTLKNY</sequence>
<feature type="domain" description="Fe-containing alcohol dehydrogenase-like C-terminal" evidence="10">
    <location>
        <begin position="302"/>
        <end position="491"/>
    </location>
</feature>
<dbReference type="GO" id="GO:0046872">
    <property type="term" value="F:metal ion binding"/>
    <property type="evidence" value="ECO:0007669"/>
    <property type="project" value="InterPro"/>
</dbReference>
<dbReference type="SUPFAM" id="SSF56796">
    <property type="entry name" value="Dehydroquinate synthase-like"/>
    <property type="match status" value="1"/>
</dbReference>
<reference evidence="11" key="1">
    <citation type="journal article" date="2020" name="Fungal Divers.">
        <title>Resolving the Mortierellaceae phylogeny through synthesis of multi-gene phylogenetics and phylogenomics.</title>
        <authorList>
            <person name="Vandepol N."/>
            <person name="Liber J."/>
            <person name="Desiro A."/>
            <person name="Na H."/>
            <person name="Kennedy M."/>
            <person name="Barry K."/>
            <person name="Grigoriev I.V."/>
            <person name="Miller A.N."/>
            <person name="O'Donnell K."/>
            <person name="Stajich J.E."/>
            <person name="Bonito G."/>
        </authorList>
    </citation>
    <scope>NUCLEOTIDE SEQUENCE</scope>
    <source>
        <strain evidence="11">NVP1</strain>
    </source>
</reference>
<dbReference type="FunFam" id="1.20.1090.10:FF:000003">
    <property type="entry name" value="Probable hydroxyacid-oxoacid transhydrogenase, mitochondrial"/>
    <property type="match status" value="1"/>
</dbReference>
<comment type="subcellular location">
    <subcellularLocation>
        <location evidence="2">Mitochondrion</location>
    </subcellularLocation>
</comment>
<comment type="similarity">
    <text evidence="3">Belongs to the iron-containing alcohol dehydrogenase family. Hydroxyacid-oxoacid transhydrogenase subfamily.</text>
</comment>
<accession>A0A9P5VP63</accession>
<name>A0A9P5VP63_9FUNG</name>
<keyword evidence="5" id="KW-0560">Oxidoreductase</keyword>
<evidence type="ECO:0000256" key="1">
    <source>
        <dbReference type="ARBA" id="ARBA00000813"/>
    </source>
</evidence>
<evidence type="ECO:0000313" key="11">
    <source>
        <dbReference type="EMBL" id="KAF9334979.1"/>
    </source>
</evidence>